<dbReference type="Bgee" id="ENSMODG00000003502">
    <property type="expression patterns" value="Expressed in forelimb bud and 17 other cell types or tissues"/>
</dbReference>
<dbReference type="FunFam" id="2.30.29.30:FF:000296">
    <property type="entry name" value="Regulator of G protein signaling 12"/>
    <property type="match status" value="1"/>
</dbReference>
<comment type="subcellular location">
    <subcellularLocation>
        <location evidence="2">Cytoplasm</location>
    </subcellularLocation>
    <subcellularLocation>
        <location evidence="1">Nucleus</location>
    </subcellularLocation>
</comment>
<dbReference type="PANTHER" id="PTHR45945">
    <property type="entry name" value="REGULATOR OF G-PROTEIN SIGNALING LOCO"/>
    <property type="match status" value="1"/>
</dbReference>
<dbReference type="GO" id="GO:0005096">
    <property type="term" value="F:GTPase activator activity"/>
    <property type="evidence" value="ECO:0007669"/>
    <property type="project" value="UniProtKB-KW"/>
</dbReference>
<dbReference type="AlphaFoldDB" id="F7C8M1"/>
<feature type="region of interest" description="Disordered" evidence="9">
    <location>
        <begin position="506"/>
        <end position="531"/>
    </location>
</feature>
<organism evidence="12 13">
    <name type="scientific">Monodelphis domestica</name>
    <name type="common">Gray short-tailed opossum</name>
    <dbReference type="NCBI Taxonomy" id="13616"/>
    <lineage>
        <taxon>Eukaryota</taxon>
        <taxon>Metazoa</taxon>
        <taxon>Chordata</taxon>
        <taxon>Craniata</taxon>
        <taxon>Vertebrata</taxon>
        <taxon>Euteleostomi</taxon>
        <taxon>Mammalia</taxon>
        <taxon>Metatheria</taxon>
        <taxon>Didelphimorphia</taxon>
        <taxon>Didelphidae</taxon>
        <taxon>Monodelphis</taxon>
    </lineage>
</organism>
<dbReference type="InterPro" id="IPR006020">
    <property type="entry name" value="PTB/PI_dom"/>
</dbReference>
<evidence type="ECO:0000256" key="5">
    <source>
        <dbReference type="ARBA" id="ARBA00022490"/>
    </source>
</evidence>
<dbReference type="SMART" id="SM00228">
    <property type="entry name" value="PDZ"/>
    <property type="match status" value="1"/>
</dbReference>
<dbReference type="SMART" id="SM00462">
    <property type="entry name" value="PTB"/>
    <property type="match status" value="1"/>
</dbReference>
<dbReference type="GeneTree" id="ENSGT00940000159741"/>
<keyword evidence="8" id="KW-0539">Nucleus</keyword>
<dbReference type="InterPro" id="IPR036034">
    <property type="entry name" value="PDZ_sf"/>
</dbReference>
<dbReference type="Gene3D" id="2.30.42.10">
    <property type="match status" value="1"/>
</dbReference>
<dbReference type="PROSITE" id="PS50106">
    <property type="entry name" value="PDZ"/>
    <property type="match status" value="1"/>
</dbReference>
<dbReference type="FunFam" id="2.30.42.10:FF:000115">
    <property type="entry name" value="Regulator of G-protein signaling 12"/>
    <property type="match status" value="1"/>
</dbReference>
<dbReference type="PROSITE" id="PS01179">
    <property type="entry name" value="PID"/>
    <property type="match status" value="1"/>
</dbReference>
<protein>
    <recommendedName>
        <fullName evidence="14">Regulator of G protein signaling 12</fullName>
    </recommendedName>
</protein>
<evidence type="ECO:0008006" key="14">
    <source>
        <dbReference type="Google" id="ProtNLM"/>
    </source>
</evidence>
<feature type="domain" description="PID" evidence="10">
    <location>
        <begin position="232"/>
        <end position="344"/>
    </location>
</feature>
<reference evidence="12" key="3">
    <citation type="submission" date="2025-09" db="UniProtKB">
        <authorList>
            <consortium name="Ensembl"/>
        </authorList>
    </citation>
    <scope>IDENTIFICATION</scope>
</reference>
<evidence type="ECO:0000259" key="11">
    <source>
        <dbReference type="PROSITE" id="PS50106"/>
    </source>
</evidence>
<keyword evidence="3" id="KW-0343">GTPase activation</keyword>
<evidence type="ECO:0000256" key="9">
    <source>
        <dbReference type="SAM" id="MobiDB-lite"/>
    </source>
</evidence>
<evidence type="ECO:0000256" key="4">
    <source>
        <dbReference type="ARBA" id="ARBA00022481"/>
    </source>
</evidence>
<evidence type="ECO:0000313" key="13">
    <source>
        <dbReference type="Proteomes" id="UP000002280"/>
    </source>
</evidence>
<evidence type="ECO:0000256" key="7">
    <source>
        <dbReference type="ARBA" id="ARBA00022843"/>
    </source>
</evidence>
<dbReference type="Ensembl" id="ENSMODT00000004372.4">
    <property type="protein sequence ID" value="ENSMODP00000004282.4"/>
    <property type="gene ID" value="ENSMODG00000003502.4"/>
</dbReference>
<keyword evidence="5" id="KW-0963">Cytoplasm</keyword>
<dbReference type="Proteomes" id="UP000002280">
    <property type="component" value="Chromosome 5"/>
</dbReference>
<name>F7C8M1_MONDO</name>
<evidence type="ECO:0000259" key="10">
    <source>
        <dbReference type="PROSITE" id="PS01179"/>
    </source>
</evidence>
<dbReference type="GO" id="GO:0005737">
    <property type="term" value="C:cytoplasm"/>
    <property type="evidence" value="ECO:0007669"/>
    <property type="project" value="UniProtKB-SubCell"/>
</dbReference>
<feature type="domain" description="PDZ" evidence="11">
    <location>
        <begin position="22"/>
        <end position="95"/>
    </location>
</feature>
<dbReference type="SUPFAM" id="SSF50156">
    <property type="entry name" value="PDZ domain-like"/>
    <property type="match status" value="1"/>
</dbReference>
<dbReference type="CDD" id="cd13162">
    <property type="entry name" value="PTB_RGS12"/>
    <property type="match status" value="1"/>
</dbReference>
<dbReference type="Pfam" id="PF00640">
    <property type="entry name" value="PID"/>
    <property type="match status" value="1"/>
</dbReference>
<accession>F7C8M1</accession>
<dbReference type="Pfam" id="PF00595">
    <property type="entry name" value="PDZ"/>
    <property type="match status" value="1"/>
</dbReference>
<keyword evidence="6" id="KW-0597">Phosphoprotein</keyword>
<dbReference type="CDD" id="cd06710">
    <property type="entry name" value="PDZ_RGS12-like"/>
    <property type="match status" value="1"/>
</dbReference>
<dbReference type="SUPFAM" id="SSF50729">
    <property type="entry name" value="PH domain-like"/>
    <property type="match status" value="1"/>
</dbReference>
<dbReference type="STRING" id="13616.ENSMODP00000004282"/>
<keyword evidence="13" id="KW-1185">Reference proteome</keyword>
<evidence type="ECO:0000256" key="3">
    <source>
        <dbReference type="ARBA" id="ARBA00022468"/>
    </source>
</evidence>
<sequence>MYKPVETAKRRLNVHAPPRIRSVDVARGRAGYGFTLSGQAPCILSCVMKGSPADYVGLKAGDQIFAVNDINVKKASHEDVVKLIGKCSGVLHMIIGEGVSHMDSCSSDEEVGFYEGKGWLKPKLDSKALGINRAERVVEEMQSGGIFSMIFENPTLCAASSDHTKPKQRSLSESAAAAAAAGFDIAQESINSPNYNLHSKEEISKVIHDDSVFSIGLENHDDFGLDASILNVAMVVGYLGSIELPSTSSNLEYDSLQAIRGCMRRLRAEQKIHSLVMMKIMHDCIQLCTDKAGVVAEYPAEKLAFSAVCPDDRRFFGLVTMQSNDDGSLAQEDEGVLRTSCHVFMVDPELFSHKIHQGIARRFGFDCTADPDTNGCLEFPTSSLPVLQFISVLYRDMGELIEGMRARAFLDGDADVHQNNSTSSNSDSGIGNFNQEEKSNRVLVVDLGASSSKHIPSNMWENPGARASNPTTAHWNGFCHDLEGNSLEATQNDKFCDLNKHLGPSSRMEVPLVSSRSSVPPSKRSAMGMGGTSNQRWLPVHVLQEWQHGHASDQESYTDSTDGWSSVNCGTLPPPMYNIPADRYRVEGHFWNANHLSGLKFGHGIGLAHTPQRTSTRRSFGRSKRFSITRSLDDLEVI</sequence>
<feature type="compositionally biased region" description="Low complexity" evidence="9">
    <location>
        <begin position="513"/>
        <end position="525"/>
    </location>
</feature>
<dbReference type="GO" id="GO:0005634">
    <property type="term" value="C:nucleus"/>
    <property type="evidence" value="ECO:0007669"/>
    <property type="project" value="UniProtKB-SubCell"/>
</dbReference>
<evidence type="ECO:0000256" key="1">
    <source>
        <dbReference type="ARBA" id="ARBA00004123"/>
    </source>
</evidence>
<dbReference type="eggNOG" id="KOG3589">
    <property type="taxonomic scope" value="Eukaryota"/>
</dbReference>
<dbReference type="PANTHER" id="PTHR45945:SF1">
    <property type="entry name" value="REGULATOR OF G-PROTEIN SIGNALING 12"/>
    <property type="match status" value="1"/>
</dbReference>
<dbReference type="InParanoid" id="F7C8M1"/>
<dbReference type="InterPro" id="IPR046995">
    <property type="entry name" value="RGS10/12/14-like"/>
</dbReference>
<keyword evidence="7" id="KW-0832">Ubl conjugation</keyword>
<evidence type="ECO:0000256" key="2">
    <source>
        <dbReference type="ARBA" id="ARBA00004496"/>
    </source>
</evidence>
<proteinExistence type="predicted"/>
<dbReference type="Gene3D" id="2.30.29.30">
    <property type="entry name" value="Pleckstrin-homology domain (PH domain)/Phosphotyrosine-binding domain (PTB)"/>
    <property type="match status" value="1"/>
</dbReference>
<evidence type="ECO:0000256" key="8">
    <source>
        <dbReference type="ARBA" id="ARBA00023242"/>
    </source>
</evidence>
<dbReference type="InterPro" id="IPR001478">
    <property type="entry name" value="PDZ"/>
</dbReference>
<evidence type="ECO:0000313" key="12">
    <source>
        <dbReference type="Ensembl" id="ENSMODP00000004282.4"/>
    </source>
</evidence>
<evidence type="ECO:0000256" key="6">
    <source>
        <dbReference type="ARBA" id="ARBA00022553"/>
    </source>
</evidence>
<keyword evidence="4" id="KW-0488">Methylation</keyword>
<dbReference type="OMA" id="KQASHED"/>
<dbReference type="InterPro" id="IPR011993">
    <property type="entry name" value="PH-like_dom_sf"/>
</dbReference>
<dbReference type="HOGENOM" id="CLU_002190_0_0_1"/>
<reference evidence="12" key="2">
    <citation type="submission" date="2025-08" db="UniProtKB">
        <authorList>
            <consortium name="Ensembl"/>
        </authorList>
    </citation>
    <scope>IDENTIFICATION</scope>
</reference>
<reference evidence="12 13" key="1">
    <citation type="journal article" date="2007" name="Nature">
        <title>Genome of the marsupial Monodelphis domestica reveals innovation in non-coding sequences.</title>
        <authorList>
            <person name="Mikkelsen T.S."/>
            <person name="Wakefield M.J."/>
            <person name="Aken B."/>
            <person name="Amemiya C.T."/>
            <person name="Chang J.L."/>
            <person name="Duke S."/>
            <person name="Garber M."/>
            <person name="Gentles A.J."/>
            <person name="Goodstadt L."/>
            <person name="Heger A."/>
            <person name="Jurka J."/>
            <person name="Kamal M."/>
            <person name="Mauceli E."/>
            <person name="Searle S.M."/>
            <person name="Sharpe T."/>
            <person name="Baker M.L."/>
            <person name="Batzer M.A."/>
            <person name="Benos P.V."/>
            <person name="Belov K."/>
            <person name="Clamp M."/>
            <person name="Cook A."/>
            <person name="Cuff J."/>
            <person name="Das R."/>
            <person name="Davidow L."/>
            <person name="Deakin J.E."/>
            <person name="Fazzari M.J."/>
            <person name="Glass J.L."/>
            <person name="Grabherr M."/>
            <person name="Greally J.M."/>
            <person name="Gu W."/>
            <person name="Hore T.A."/>
            <person name="Huttley G.A."/>
            <person name="Kleber M."/>
            <person name="Jirtle R.L."/>
            <person name="Koina E."/>
            <person name="Lee J.T."/>
            <person name="Mahony S."/>
            <person name="Marra M.A."/>
            <person name="Miller R.D."/>
            <person name="Nicholls R.D."/>
            <person name="Oda M."/>
            <person name="Papenfuss A.T."/>
            <person name="Parra Z.E."/>
            <person name="Pollock D.D."/>
            <person name="Ray D.A."/>
            <person name="Schein J.E."/>
            <person name="Speed T.P."/>
            <person name="Thompson K."/>
            <person name="VandeBerg J.L."/>
            <person name="Wade C.M."/>
            <person name="Walker J.A."/>
            <person name="Waters P.D."/>
            <person name="Webber C."/>
            <person name="Weidman J.R."/>
            <person name="Xie X."/>
            <person name="Zody M.C."/>
            <person name="Baldwin J."/>
            <person name="Abdouelleil A."/>
            <person name="Abdulkadir J."/>
            <person name="Abebe A."/>
            <person name="Abera B."/>
            <person name="Abreu J."/>
            <person name="Acer S.C."/>
            <person name="Aftuck L."/>
            <person name="Alexander A."/>
            <person name="An P."/>
            <person name="Anderson E."/>
            <person name="Anderson S."/>
            <person name="Arachi H."/>
            <person name="Azer M."/>
            <person name="Bachantsang P."/>
            <person name="Barry A."/>
            <person name="Bayul T."/>
            <person name="Berlin A."/>
            <person name="Bessette D."/>
            <person name="Bloom T."/>
            <person name="Bloom T."/>
            <person name="Boguslavskiy L."/>
            <person name="Bonnet C."/>
            <person name="Boukhgalter B."/>
            <person name="Bourzgui I."/>
            <person name="Brown A."/>
            <person name="Cahill P."/>
            <person name="Channer S."/>
            <person name="Cheshatsang Y."/>
            <person name="Chuda L."/>
            <person name="Citroen M."/>
            <person name="Collymore A."/>
            <person name="Cooke P."/>
            <person name="Costello M."/>
            <person name="D'Aco K."/>
            <person name="Daza R."/>
            <person name="De Haan G."/>
            <person name="DeGray S."/>
            <person name="DeMaso C."/>
            <person name="Dhargay N."/>
            <person name="Dooley K."/>
            <person name="Dooley E."/>
            <person name="Doricent M."/>
            <person name="Dorje P."/>
            <person name="Dorjee K."/>
            <person name="Dupes A."/>
            <person name="Elong R."/>
            <person name="Falk J."/>
            <person name="Farina A."/>
            <person name="Faro S."/>
            <person name="Ferguson D."/>
            <person name="Fisher S."/>
            <person name="Foley C.D."/>
            <person name="Franke A."/>
            <person name="Friedrich D."/>
            <person name="Gadbois L."/>
            <person name="Gearin G."/>
            <person name="Gearin C.R."/>
            <person name="Giannoukos G."/>
            <person name="Goode T."/>
            <person name="Graham J."/>
            <person name="Grandbois E."/>
            <person name="Grewal S."/>
            <person name="Gyaltsen K."/>
            <person name="Hafez N."/>
            <person name="Hagos B."/>
            <person name="Hall J."/>
            <person name="Henson C."/>
            <person name="Hollinger A."/>
            <person name="Honan T."/>
            <person name="Huard M.D."/>
            <person name="Hughes L."/>
            <person name="Hurhula B."/>
            <person name="Husby M.E."/>
            <person name="Kamat A."/>
            <person name="Kanga B."/>
            <person name="Kashin S."/>
            <person name="Khazanovich D."/>
            <person name="Kisner P."/>
            <person name="Lance K."/>
            <person name="Lara M."/>
            <person name="Lee W."/>
            <person name="Lennon N."/>
            <person name="Letendre F."/>
            <person name="LeVine R."/>
            <person name="Lipovsky A."/>
            <person name="Liu X."/>
            <person name="Liu J."/>
            <person name="Liu S."/>
            <person name="Lokyitsang T."/>
            <person name="Lokyitsang Y."/>
            <person name="Lubonja R."/>
            <person name="Lui A."/>
            <person name="MacDonald P."/>
            <person name="Magnisalis V."/>
            <person name="Maru K."/>
            <person name="Matthews C."/>
            <person name="McCusker W."/>
            <person name="McDonough S."/>
            <person name="Mehta T."/>
            <person name="Meldrim J."/>
            <person name="Meneus L."/>
            <person name="Mihai O."/>
            <person name="Mihalev A."/>
            <person name="Mihova T."/>
            <person name="Mittelman R."/>
            <person name="Mlenga V."/>
            <person name="Montmayeur A."/>
            <person name="Mulrain L."/>
            <person name="Navidi A."/>
            <person name="Naylor J."/>
            <person name="Negash T."/>
            <person name="Nguyen T."/>
            <person name="Nguyen N."/>
            <person name="Nicol R."/>
            <person name="Norbu C."/>
            <person name="Norbu N."/>
            <person name="Novod N."/>
            <person name="O'Neill B."/>
            <person name="Osman S."/>
            <person name="Markiewicz E."/>
            <person name="Oyono O.L."/>
            <person name="Patti C."/>
            <person name="Phunkhang P."/>
            <person name="Pierre F."/>
            <person name="Priest M."/>
            <person name="Raghuraman S."/>
            <person name="Rege F."/>
            <person name="Reyes R."/>
            <person name="Rise C."/>
            <person name="Rogov P."/>
            <person name="Ross K."/>
            <person name="Ryan E."/>
            <person name="Settipalli S."/>
            <person name="Shea T."/>
            <person name="Sherpa N."/>
            <person name="Shi L."/>
            <person name="Shih D."/>
            <person name="Sparrow T."/>
            <person name="Spaulding J."/>
            <person name="Stalker J."/>
            <person name="Stange-Thomann N."/>
            <person name="Stavropoulos S."/>
            <person name="Stone C."/>
            <person name="Strader C."/>
            <person name="Tesfaye S."/>
            <person name="Thomson T."/>
            <person name="Thoulutsang Y."/>
            <person name="Thoulutsang D."/>
            <person name="Topham K."/>
            <person name="Topping I."/>
            <person name="Tsamla T."/>
            <person name="Vassiliev H."/>
            <person name="Vo A."/>
            <person name="Wangchuk T."/>
            <person name="Wangdi T."/>
            <person name="Weiand M."/>
            <person name="Wilkinson J."/>
            <person name="Wilson A."/>
            <person name="Yadav S."/>
            <person name="Young G."/>
            <person name="Yu Q."/>
            <person name="Zembek L."/>
            <person name="Zhong D."/>
            <person name="Zimmer A."/>
            <person name="Zwirko Z."/>
            <person name="Jaffe D.B."/>
            <person name="Alvarez P."/>
            <person name="Brockman W."/>
            <person name="Butler J."/>
            <person name="Chin C."/>
            <person name="Gnerre S."/>
            <person name="MacCallum I."/>
            <person name="Graves J.A."/>
            <person name="Ponting C.P."/>
            <person name="Breen M."/>
            <person name="Samollow P.B."/>
            <person name="Lander E.S."/>
            <person name="Lindblad-Toh K."/>
        </authorList>
    </citation>
    <scope>NUCLEOTIDE SEQUENCE [LARGE SCALE GENOMIC DNA]</scope>
</reference>